<organism evidence="2 3">
    <name type="scientific">Winogradskyella rapida</name>
    <dbReference type="NCBI Taxonomy" id="549701"/>
    <lineage>
        <taxon>Bacteria</taxon>
        <taxon>Pseudomonadati</taxon>
        <taxon>Bacteroidota</taxon>
        <taxon>Flavobacteriia</taxon>
        <taxon>Flavobacteriales</taxon>
        <taxon>Flavobacteriaceae</taxon>
        <taxon>Winogradskyella</taxon>
    </lineage>
</organism>
<proteinExistence type="predicted"/>
<evidence type="ECO:0000313" key="2">
    <source>
        <dbReference type="EMBL" id="MFD1014410.1"/>
    </source>
</evidence>
<reference evidence="3" key="1">
    <citation type="journal article" date="2019" name="Int. J. Syst. Evol. Microbiol.">
        <title>The Global Catalogue of Microorganisms (GCM) 10K type strain sequencing project: providing services to taxonomists for standard genome sequencing and annotation.</title>
        <authorList>
            <consortium name="The Broad Institute Genomics Platform"/>
            <consortium name="The Broad Institute Genome Sequencing Center for Infectious Disease"/>
            <person name="Wu L."/>
            <person name="Ma J."/>
        </authorList>
    </citation>
    <scope>NUCLEOTIDE SEQUENCE [LARGE SCALE GENOMIC DNA]</scope>
    <source>
        <strain evidence="3">CCUG 56098</strain>
    </source>
</reference>
<dbReference type="EMBL" id="JBHTKM010000001">
    <property type="protein sequence ID" value="MFD1014410.1"/>
    <property type="molecule type" value="Genomic_DNA"/>
</dbReference>
<dbReference type="InterPro" id="IPR052934">
    <property type="entry name" value="Methyl-DNA_Rec/Restrict_Enz"/>
</dbReference>
<gene>
    <name evidence="2" type="ORF">ACFQ13_00640</name>
</gene>
<dbReference type="PANTHER" id="PTHR37291">
    <property type="entry name" value="5-METHYLCYTOSINE-SPECIFIC RESTRICTION ENZYME B"/>
    <property type="match status" value="1"/>
</dbReference>
<dbReference type="Pfam" id="PF07728">
    <property type="entry name" value="AAA_5"/>
    <property type="match status" value="1"/>
</dbReference>
<dbReference type="InterPro" id="IPR003593">
    <property type="entry name" value="AAA+_ATPase"/>
</dbReference>
<dbReference type="Proteomes" id="UP001597086">
    <property type="component" value="Unassembled WGS sequence"/>
</dbReference>
<dbReference type="Gene3D" id="3.40.50.300">
    <property type="entry name" value="P-loop containing nucleotide triphosphate hydrolases"/>
    <property type="match status" value="1"/>
</dbReference>
<evidence type="ECO:0000259" key="1">
    <source>
        <dbReference type="SMART" id="SM00382"/>
    </source>
</evidence>
<dbReference type="PANTHER" id="PTHR37291:SF1">
    <property type="entry name" value="TYPE IV METHYL-DIRECTED RESTRICTION ENZYME ECOKMCRB SUBUNIT"/>
    <property type="match status" value="1"/>
</dbReference>
<dbReference type="InterPro" id="IPR027417">
    <property type="entry name" value="P-loop_NTPase"/>
</dbReference>
<protein>
    <submittedName>
        <fullName evidence="2">McrB family protein</fullName>
    </submittedName>
</protein>
<feature type="domain" description="AAA+ ATPase" evidence="1">
    <location>
        <begin position="293"/>
        <end position="480"/>
    </location>
</feature>
<evidence type="ECO:0000313" key="3">
    <source>
        <dbReference type="Proteomes" id="UP001597086"/>
    </source>
</evidence>
<dbReference type="InterPro" id="IPR011704">
    <property type="entry name" value="ATPase_dyneun-rel_AAA"/>
</dbReference>
<keyword evidence="3" id="KW-1185">Reference proteome</keyword>
<dbReference type="SMART" id="SM00382">
    <property type="entry name" value="AAA"/>
    <property type="match status" value="1"/>
</dbReference>
<comment type="caution">
    <text evidence="2">The sequence shown here is derived from an EMBL/GenBank/DDBJ whole genome shotgun (WGS) entry which is preliminary data.</text>
</comment>
<dbReference type="SUPFAM" id="SSF52540">
    <property type="entry name" value="P-loop containing nucleoside triphosphate hydrolases"/>
    <property type="match status" value="2"/>
</dbReference>
<sequence>MREDNKQHVYQLYTNFIEHCLLKNNAALTNEEDIFSLENLFKVKACFLDKAIDGSGPSYWDKIKLQFQEANYQVRLCFVHLNWLWYLPANDIKPETKKDTPFWILKDEEFTERFNNNKKDNYFPLEGIGSAGQYHKTNKPMEINFLLILCILIKQAVEKGELNSVEDVNDFIINNANNVFDENTYNIPEKEYKLLENRAFAMQNLIMHLAKPEYYEPIASKQDKAAIKSNFYALIKDTEEAKAEGLTIDDEIHLIKKELEKSGITNSFYAPQLWSIWNKGLHNVSEDIMTLQFKKALVYYGPPGTGKTHTAKALAESFITNHFLHRKENLKEYFDNGLKDIDDRIHKLQFNPNTSYEDFIAGYQLKATEKGSETIAVKGQLFDIIEKANKENKTTDEKGQVKLPHVLILDEINRVDLSRVFGELFSAMEYRNEPIKTAIKGIELTMPDNLHIIGTMNEIDFSVERMDFALRRRFVWKFKGYNDAVLLEMLGVYFNDKHFEELKNDYVDACSALNYYISNNIEELGEAYQIGHTFFAELSKVYQEHYNLTGKGRLKKKLFKETKDILWSISIEPMLVAFLGNTDKASVKEYINRAYAIFSNGK</sequence>
<dbReference type="CDD" id="cd00009">
    <property type="entry name" value="AAA"/>
    <property type="match status" value="1"/>
</dbReference>
<dbReference type="RefSeq" id="WP_386113163.1">
    <property type="nucleotide sequence ID" value="NZ_JBHTKM010000001.1"/>
</dbReference>
<accession>A0ABW3KNC0</accession>
<name>A0ABW3KNC0_9FLAO</name>